<proteinExistence type="predicted"/>
<protein>
    <recommendedName>
        <fullName evidence="2">Serine aminopeptidase S33 domain-containing protein</fullName>
    </recommendedName>
</protein>
<dbReference type="EMBL" id="HBNS01012605">
    <property type="protein sequence ID" value="CAE4598232.1"/>
    <property type="molecule type" value="Transcribed_RNA"/>
</dbReference>
<feature type="region of interest" description="Disordered" evidence="1">
    <location>
        <begin position="1"/>
        <end position="51"/>
    </location>
</feature>
<evidence type="ECO:0000256" key="1">
    <source>
        <dbReference type="SAM" id="MobiDB-lite"/>
    </source>
</evidence>
<reference evidence="3" key="1">
    <citation type="submission" date="2021-01" db="EMBL/GenBank/DDBJ databases">
        <authorList>
            <person name="Corre E."/>
            <person name="Pelletier E."/>
            <person name="Niang G."/>
            <person name="Scheremetjew M."/>
            <person name="Finn R."/>
            <person name="Kale V."/>
            <person name="Holt S."/>
            <person name="Cochrane G."/>
            <person name="Meng A."/>
            <person name="Brown T."/>
            <person name="Cohen L."/>
        </authorList>
    </citation>
    <scope>NUCLEOTIDE SEQUENCE</scope>
    <source>
        <strain evidence="3">GSO104</strain>
    </source>
</reference>
<evidence type="ECO:0000313" key="3">
    <source>
        <dbReference type="EMBL" id="CAE4598232.1"/>
    </source>
</evidence>
<feature type="compositionally biased region" description="Basic and acidic residues" evidence="1">
    <location>
        <begin position="469"/>
        <end position="488"/>
    </location>
</feature>
<dbReference type="Pfam" id="PF12146">
    <property type="entry name" value="Hydrolase_4"/>
    <property type="match status" value="2"/>
</dbReference>
<dbReference type="PANTHER" id="PTHR11614">
    <property type="entry name" value="PHOSPHOLIPASE-RELATED"/>
    <property type="match status" value="1"/>
</dbReference>
<dbReference type="InterPro" id="IPR022742">
    <property type="entry name" value="Hydrolase_4"/>
</dbReference>
<feature type="domain" description="Serine aminopeptidase S33" evidence="2">
    <location>
        <begin position="238"/>
        <end position="362"/>
    </location>
</feature>
<dbReference type="Gene3D" id="3.40.50.1820">
    <property type="entry name" value="alpha/beta hydrolase"/>
    <property type="match status" value="1"/>
</dbReference>
<organism evidence="3">
    <name type="scientific">Ditylum brightwellii</name>
    <dbReference type="NCBI Taxonomy" id="49249"/>
    <lineage>
        <taxon>Eukaryota</taxon>
        <taxon>Sar</taxon>
        <taxon>Stramenopiles</taxon>
        <taxon>Ochrophyta</taxon>
        <taxon>Bacillariophyta</taxon>
        <taxon>Mediophyceae</taxon>
        <taxon>Lithodesmiophycidae</taxon>
        <taxon>Lithodesmiales</taxon>
        <taxon>Lithodesmiaceae</taxon>
        <taxon>Ditylum</taxon>
    </lineage>
</organism>
<name>A0A7S4VHG2_9STRA</name>
<feature type="compositionally biased region" description="Polar residues" evidence="1">
    <location>
        <begin position="37"/>
        <end position="51"/>
    </location>
</feature>
<dbReference type="InterPro" id="IPR051044">
    <property type="entry name" value="MAG_DAG_Lipase"/>
</dbReference>
<feature type="region of interest" description="Disordered" evidence="1">
    <location>
        <begin position="425"/>
        <end position="502"/>
    </location>
</feature>
<feature type="domain" description="Serine aminopeptidase S33" evidence="2">
    <location>
        <begin position="93"/>
        <end position="188"/>
    </location>
</feature>
<gene>
    <name evidence="3" type="ORF">DBRI00130_LOCUS10177</name>
</gene>
<feature type="compositionally biased region" description="Acidic residues" evidence="1">
    <location>
        <begin position="459"/>
        <end position="468"/>
    </location>
</feature>
<evidence type="ECO:0000259" key="2">
    <source>
        <dbReference type="Pfam" id="PF12146"/>
    </source>
</evidence>
<accession>A0A7S4VHG2</accession>
<dbReference type="AlphaFoldDB" id="A0A7S4VHG2"/>
<feature type="compositionally biased region" description="Polar residues" evidence="1">
    <location>
        <begin position="489"/>
        <end position="502"/>
    </location>
</feature>
<sequence>MTQNSRINPRDVLNEGNRLPPRRRRRIRELGERNLKSETSTINTSQSSGLSLMSQRSQSILRRYQIAMKQETVVTRGIKCVCHVCYPPADAMPRGVVVIFHGLNAHGRFPTIDHLAKLVASQSHCIAYCLDFPGHGLSPGLRGHVSSAGDMVADGMAVTLYAKKKNPTLPLFLAGHSLGGSVAALVAREFYVADRDSSRSLYARREIRHFEKARSLMMLCCSHLEDSDSRPSLYFPKNAVAGLLLLAPMVSLAVPKWQKGVLKSIASVAPRAALFPPTENTSETQFNDPVVRTKIENDYLSYRGNLRASSALACLRLTKRVGDAILEMTHSTPTFDAGKNMPLLRLIGQYDEVVDNEAVVELLMLDVSEGDKDFESHMPLDVALREYDTKHGLMCEVEPVKGFIESDIVTWLSYRTLPENRGVKADADDQQLPIPVEPATVQVNKSMRRQSQTSTTSQNEEEKENENDFEGHESLFKYESNDGSRKCESTAQSSTTHNVNRL</sequence>
<dbReference type="SUPFAM" id="SSF53474">
    <property type="entry name" value="alpha/beta-Hydrolases"/>
    <property type="match status" value="1"/>
</dbReference>
<dbReference type="InterPro" id="IPR029058">
    <property type="entry name" value="AB_hydrolase_fold"/>
</dbReference>